<evidence type="ECO:0000313" key="2">
    <source>
        <dbReference type="EMBL" id="KKR85874.1"/>
    </source>
</evidence>
<protein>
    <submittedName>
        <fullName evidence="2">Uncharacterized protein</fullName>
    </submittedName>
</protein>
<feature type="transmembrane region" description="Helical" evidence="1">
    <location>
        <begin position="12"/>
        <end position="31"/>
    </location>
</feature>
<dbReference type="Pfam" id="PF09136">
    <property type="entry name" value="Glucodextran_B"/>
    <property type="match status" value="2"/>
</dbReference>
<dbReference type="AlphaFoldDB" id="A0A0G0UA49"/>
<dbReference type="Gene3D" id="2.60.40.10">
    <property type="entry name" value="Immunoglobulins"/>
    <property type="match status" value="2"/>
</dbReference>
<keyword evidence="1" id="KW-0812">Transmembrane</keyword>
<organism evidence="2 3">
    <name type="scientific">Candidatus Woesebacteria bacterium GW2011_GWB1_41_10</name>
    <dbReference type="NCBI Taxonomy" id="1618577"/>
    <lineage>
        <taxon>Bacteria</taxon>
        <taxon>Candidatus Woeseibacteriota</taxon>
    </lineage>
</organism>
<evidence type="ECO:0000256" key="1">
    <source>
        <dbReference type="SAM" id="Phobius"/>
    </source>
</evidence>
<comment type="caution">
    <text evidence="2">The sequence shown here is derived from an EMBL/GenBank/DDBJ whole genome shotgun (WGS) entry which is preliminary data.</text>
</comment>
<accession>A0A0G0UA49</accession>
<reference evidence="2 3" key="1">
    <citation type="journal article" date="2015" name="Nature">
        <title>rRNA introns, odd ribosomes, and small enigmatic genomes across a large radiation of phyla.</title>
        <authorList>
            <person name="Brown C.T."/>
            <person name="Hug L.A."/>
            <person name="Thomas B.C."/>
            <person name="Sharon I."/>
            <person name="Castelle C.J."/>
            <person name="Singh A."/>
            <person name="Wilkins M.J."/>
            <person name="Williams K.H."/>
            <person name="Banfield J.F."/>
        </authorList>
    </citation>
    <scope>NUCLEOTIDE SEQUENCE [LARGE SCALE GENOMIC DNA]</scope>
</reference>
<evidence type="ECO:0000313" key="3">
    <source>
        <dbReference type="Proteomes" id="UP000033858"/>
    </source>
</evidence>
<gene>
    <name evidence="2" type="ORF">UU32_C0029G0003</name>
</gene>
<dbReference type="NCBIfam" id="NF033510">
    <property type="entry name" value="Ca_tandemer"/>
    <property type="match status" value="1"/>
</dbReference>
<name>A0A0G0UA49_9BACT</name>
<sequence>MLTEERRNRQKAFRFIILTIAAGLALFFYGIPALGHFAAFISELAKSDKPISQNDKTPPAPPQMEDIPEFTKEEILKVSGKSEEGATVKITFNGKEEEIVADSEGNFGKNLDLKKGENTLTLSAKDTSGNESVKTNTFTVFFDNETPKLSIDSPSDGSSFFGARQRQVDIKGSVDDAQTKVTINDRFVAVEDNGSFQFTTTLSEGENKFTAKAEDKAENLSEKSFSLNFTSQ</sequence>
<dbReference type="EMBL" id="LCAE01000029">
    <property type="protein sequence ID" value="KKR85874.1"/>
    <property type="molecule type" value="Genomic_DNA"/>
</dbReference>
<dbReference type="Proteomes" id="UP000033858">
    <property type="component" value="Unassembled WGS sequence"/>
</dbReference>
<dbReference type="InterPro" id="IPR013783">
    <property type="entry name" value="Ig-like_fold"/>
</dbReference>
<proteinExistence type="predicted"/>
<keyword evidence="1" id="KW-1133">Transmembrane helix</keyword>
<keyword evidence="1" id="KW-0472">Membrane</keyword>